<feature type="transmembrane region" description="Helical" evidence="1">
    <location>
        <begin position="6"/>
        <end position="26"/>
    </location>
</feature>
<protein>
    <submittedName>
        <fullName evidence="2">Uncharacterized protein</fullName>
    </submittedName>
</protein>
<reference evidence="3" key="1">
    <citation type="submission" date="2015-07" db="EMBL/GenBank/DDBJ databases">
        <title>Lactobacillus ginsenosidimutans/EMML 3141/ whole genome sequencing.</title>
        <authorList>
            <person name="Kim M.K."/>
            <person name="Im W.-T."/>
            <person name="Srinivasan S."/>
            <person name="Lee J.-J."/>
        </authorList>
    </citation>
    <scope>NUCLEOTIDE SEQUENCE [LARGE SCALE GENOMIC DNA]</scope>
    <source>
        <strain evidence="3">EMML 3041</strain>
    </source>
</reference>
<evidence type="ECO:0000256" key="1">
    <source>
        <dbReference type="SAM" id="Phobius"/>
    </source>
</evidence>
<evidence type="ECO:0000313" key="3">
    <source>
        <dbReference type="Proteomes" id="UP000036106"/>
    </source>
</evidence>
<dbReference type="OrthoDB" id="2300384at2"/>
<keyword evidence="1" id="KW-1133">Transmembrane helix</keyword>
<dbReference type="RefSeq" id="WP_048705914.1">
    <property type="nucleotide sequence ID" value="NZ_CP012034.1"/>
</dbReference>
<dbReference type="KEGG" id="lgn:ABM34_11620"/>
<gene>
    <name evidence="2" type="ORF">ABM34_11620</name>
</gene>
<name>A0A0H4QN07_9LACO</name>
<keyword evidence="1" id="KW-0472">Membrane</keyword>
<sequence length="59" mass="7081">MINIFWLIIVGLLLALTAFFLVMAIYNTVIKAEGTKYWWYIFGFLIILVAFSFWPYYNF</sequence>
<dbReference type="AlphaFoldDB" id="A0A0H4QN07"/>
<dbReference type="STRING" id="1007676.ABM34_11620"/>
<dbReference type="PATRIC" id="fig|1007676.4.peg.2349"/>
<keyword evidence="3" id="KW-1185">Reference proteome</keyword>
<evidence type="ECO:0000313" key="2">
    <source>
        <dbReference type="EMBL" id="AKP68118.1"/>
    </source>
</evidence>
<keyword evidence="1" id="KW-0812">Transmembrane</keyword>
<feature type="transmembrane region" description="Helical" evidence="1">
    <location>
        <begin position="38"/>
        <end position="57"/>
    </location>
</feature>
<proteinExistence type="predicted"/>
<dbReference type="Proteomes" id="UP000036106">
    <property type="component" value="Chromosome"/>
</dbReference>
<accession>A0A0H4QN07</accession>
<organism evidence="2 3">
    <name type="scientific">Companilactobacillus ginsenosidimutans</name>
    <dbReference type="NCBI Taxonomy" id="1007676"/>
    <lineage>
        <taxon>Bacteria</taxon>
        <taxon>Bacillati</taxon>
        <taxon>Bacillota</taxon>
        <taxon>Bacilli</taxon>
        <taxon>Lactobacillales</taxon>
        <taxon>Lactobacillaceae</taxon>
        <taxon>Companilactobacillus</taxon>
    </lineage>
</organism>
<dbReference type="EMBL" id="CP012034">
    <property type="protein sequence ID" value="AKP68118.1"/>
    <property type="molecule type" value="Genomic_DNA"/>
</dbReference>